<organism evidence="1 2">
    <name type="scientific">Triticum urartu</name>
    <name type="common">Red wild einkorn</name>
    <name type="synonym">Crithodium urartu</name>
    <dbReference type="NCBI Taxonomy" id="4572"/>
    <lineage>
        <taxon>Eukaryota</taxon>
        <taxon>Viridiplantae</taxon>
        <taxon>Streptophyta</taxon>
        <taxon>Embryophyta</taxon>
        <taxon>Tracheophyta</taxon>
        <taxon>Spermatophyta</taxon>
        <taxon>Magnoliopsida</taxon>
        <taxon>Liliopsida</taxon>
        <taxon>Poales</taxon>
        <taxon>Poaceae</taxon>
        <taxon>BOP clade</taxon>
        <taxon>Pooideae</taxon>
        <taxon>Triticodae</taxon>
        <taxon>Triticeae</taxon>
        <taxon>Triticinae</taxon>
        <taxon>Triticum</taxon>
    </lineage>
</organism>
<sequence>HGWISIIDKGPSFSWVDLVIVAESSIGKDSLPLALVPFNPVGAQREHVLHGFHLAEQRPSYHVYDYHLPSSTPHGDGFLATLKYLDAVVMAPVMQ</sequence>
<dbReference type="EnsemblPlants" id="TuG1812G0600000194.01.T01">
    <property type="protein sequence ID" value="TuG1812G0600000194.01.T01.cds419064"/>
    <property type="gene ID" value="TuG1812G0600000194.01"/>
</dbReference>
<protein>
    <submittedName>
        <fullName evidence="1">Uncharacterized protein</fullName>
    </submittedName>
</protein>
<evidence type="ECO:0000313" key="2">
    <source>
        <dbReference type="Proteomes" id="UP000015106"/>
    </source>
</evidence>
<reference evidence="1" key="2">
    <citation type="submission" date="2018-03" db="EMBL/GenBank/DDBJ databases">
        <title>The Triticum urartu genome reveals the dynamic nature of wheat genome evolution.</title>
        <authorList>
            <person name="Ling H."/>
            <person name="Ma B."/>
            <person name="Shi X."/>
            <person name="Liu H."/>
            <person name="Dong L."/>
            <person name="Sun H."/>
            <person name="Cao Y."/>
            <person name="Gao Q."/>
            <person name="Zheng S."/>
            <person name="Li Y."/>
            <person name="Yu Y."/>
            <person name="Du H."/>
            <person name="Qi M."/>
            <person name="Li Y."/>
            <person name="Yu H."/>
            <person name="Cui Y."/>
            <person name="Wang N."/>
            <person name="Chen C."/>
            <person name="Wu H."/>
            <person name="Zhao Y."/>
            <person name="Zhang J."/>
            <person name="Li Y."/>
            <person name="Zhou W."/>
            <person name="Zhang B."/>
            <person name="Hu W."/>
            <person name="Eijk M."/>
            <person name="Tang J."/>
            <person name="Witsenboer H."/>
            <person name="Zhao S."/>
            <person name="Li Z."/>
            <person name="Zhang A."/>
            <person name="Wang D."/>
            <person name="Liang C."/>
        </authorList>
    </citation>
    <scope>NUCLEOTIDE SEQUENCE [LARGE SCALE GENOMIC DNA]</scope>
    <source>
        <strain evidence="1">cv. G1812</strain>
    </source>
</reference>
<accession>A0A8R7QJD5</accession>
<name>A0A8R7QJD5_TRIUA</name>
<dbReference type="Proteomes" id="UP000015106">
    <property type="component" value="Chromosome 6"/>
</dbReference>
<reference evidence="2" key="1">
    <citation type="journal article" date="2013" name="Nature">
        <title>Draft genome of the wheat A-genome progenitor Triticum urartu.</title>
        <authorList>
            <person name="Ling H.Q."/>
            <person name="Zhao S."/>
            <person name="Liu D."/>
            <person name="Wang J."/>
            <person name="Sun H."/>
            <person name="Zhang C."/>
            <person name="Fan H."/>
            <person name="Li D."/>
            <person name="Dong L."/>
            <person name="Tao Y."/>
            <person name="Gao C."/>
            <person name="Wu H."/>
            <person name="Li Y."/>
            <person name="Cui Y."/>
            <person name="Guo X."/>
            <person name="Zheng S."/>
            <person name="Wang B."/>
            <person name="Yu K."/>
            <person name="Liang Q."/>
            <person name="Yang W."/>
            <person name="Lou X."/>
            <person name="Chen J."/>
            <person name="Feng M."/>
            <person name="Jian J."/>
            <person name="Zhang X."/>
            <person name="Luo G."/>
            <person name="Jiang Y."/>
            <person name="Liu J."/>
            <person name="Wang Z."/>
            <person name="Sha Y."/>
            <person name="Zhang B."/>
            <person name="Wu H."/>
            <person name="Tang D."/>
            <person name="Shen Q."/>
            <person name="Xue P."/>
            <person name="Zou S."/>
            <person name="Wang X."/>
            <person name="Liu X."/>
            <person name="Wang F."/>
            <person name="Yang Y."/>
            <person name="An X."/>
            <person name="Dong Z."/>
            <person name="Zhang K."/>
            <person name="Zhang X."/>
            <person name="Luo M.C."/>
            <person name="Dvorak J."/>
            <person name="Tong Y."/>
            <person name="Wang J."/>
            <person name="Yang H."/>
            <person name="Li Z."/>
            <person name="Wang D."/>
            <person name="Zhang A."/>
            <person name="Wang J."/>
        </authorList>
    </citation>
    <scope>NUCLEOTIDE SEQUENCE</scope>
    <source>
        <strain evidence="2">cv. G1812</strain>
    </source>
</reference>
<evidence type="ECO:0000313" key="1">
    <source>
        <dbReference type="EnsemblPlants" id="TuG1812G0600000194.01.T01.cds419064"/>
    </source>
</evidence>
<dbReference type="AlphaFoldDB" id="A0A8R7QJD5"/>
<keyword evidence="2" id="KW-1185">Reference proteome</keyword>
<proteinExistence type="predicted"/>
<reference evidence="1" key="3">
    <citation type="submission" date="2022-06" db="UniProtKB">
        <authorList>
            <consortium name="EnsemblPlants"/>
        </authorList>
    </citation>
    <scope>IDENTIFICATION</scope>
</reference>
<dbReference type="Gramene" id="TuG1812G0600000194.01.T01">
    <property type="protein sequence ID" value="TuG1812G0600000194.01.T01.cds419064"/>
    <property type="gene ID" value="TuG1812G0600000194.01"/>
</dbReference>